<proteinExistence type="predicted"/>
<organism evidence="2 3">
    <name type="scientific">Thalassiosira oceanica</name>
    <name type="common">Marine diatom</name>
    <dbReference type="NCBI Taxonomy" id="159749"/>
    <lineage>
        <taxon>Eukaryota</taxon>
        <taxon>Sar</taxon>
        <taxon>Stramenopiles</taxon>
        <taxon>Ochrophyta</taxon>
        <taxon>Bacillariophyta</taxon>
        <taxon>Coscinodiscophyceae</taxon>
        <taxon>Thalassiosirophycidae</taxon>
        <taxon>Thalassiosirales</taxon>
        <taxon>Thalassiosiraceae</taxon>
        <taxon>Thalassiosira</taxon>
    </lineage>
</organism>
<feature type="compositionally biased region" description="Pro residues" evidence="1">
    <location>
        <begin position="74"/>
        <end position="84"/>
    </location>
</feature>
<feature type="region of interest" description="Disordered" evidence="1">
    <location>
        <begin position="23"/>
        <end position="84"/>
    </location>
</feature>
<comment type="caution">
    <text evidence="2">The sequence shown here is derived from an EMBL/GenBank/DDBJ whole genome shotgun (WGS) entry which is preliminary data.</text>
</comment>
<feature type="non-terminal residue" evidence="2">
    <location>
        <position position="84"/>
    </location>
</feature>
<dbReference type="Proteomes" id="UP000266841">
    <property type="component" value="Unassembled WGS sequence"/>
</dbReference>
<evidence type="ECO:0000313" key="3">
    <source>
        <dbReference type="Proteomes" id="UP000266841"/>
    </source>
</evidence>
<reference evidence="2 3" key="1">
    <citation type="journal article" date="2012" name="Genome Biol.">
        <title>Genome and low-iron response of an oceanic diatom adapted to chronic iron limitation.</title>
        <authorList>
            <person name="Lommer M."/>
            <person name="Specht M."/>
            <person name="Roy A.S."/>
            <person name="Kraemer L."/>
            <person name="Andreson R."/>
            <person name="Gutowska M.A."/>
            <person name="Wolf J."/>
            <person name="Bergner S.V."/>
            <person name="Schilhabel M.B."/>
            <person name="Klostermeier U.C."/>
            <person name="Beiko R.G."/>
            <person name="Rosenstiel P."/>
            <person name="Hippler M."/>
            <person name="Laroche J."/>
        </authorList>
    </citation>
    <scope>NUCLEOTIDE SEQUENCE [LARGE SCALE GENOMIC DNA]</scope>
    <source>
        <strain evidence="2 3">CCMP1005</strain>
    </source>
</reference>
<evidence type="ECO:0000256" key="1">
    <source>
        <dbReference type="SAM" id="MobiDB-lite"/>
    </source>
</evidence>
<name>K0SZV2_THAOC</name>
<gene>
    <name evidence="2" type="ORF">THAOC_12505</name>
</gene>
<sequence length="84" mass="8847">MVASGEAVESNLASLSLIQHLRQAMGREEERRRSAKSPGPGEVSLGPRPDSVRGREAPAPPSRMRIVLDVPGPALDPSPRPSGA</sequence>
<dbReference type="EMBL" id="AGNL01014737">
    <property type="protein sequence ID" value="EJK66571.1"/>
    <property type="molecule type" value="Genomic_DNA"/>
</dbReference>
<accession>K0SZV2</accession>
<evidence type="ECO:0000313" key="2">
    <source>
        <dbReference type="EMBL" id="EJK66571.1"/>
    </source>
</evidence>
<keyword evidence="3" id="KW-1185">Reference proteome</keyword>
<protein>
    <recommendedName>
        <fullName evidence="4">Kinesin motor domain-containing protein</fullName>
    </recommendedName>
</protein>
<dbReference type="AlphaFoldDB" id="K0SZV2"/>
<evidence type="ECO:0008006" key="4">
    <source>
        <dbReference type="Google" id="ProtNLM"/>
    </source>
</evidence>